<keyword evidence="3" id="KW-0119">Carbohydrate metabolism</keyword>
<gene>
    <name evidence="6" type="primary">rhaM</name>
    <name evidence="6" type="ORF">GCM10007049_17350</name>
</gene>
<evidence type="ECO:0000256" key="1">
    <source>
        <dbReference type="ARBA" id="ARBA00022490"/>
    </source>
</evidence>
<accession>A0A918UPY0</accession>
<dbReference type="EC" id="5.1.3.32" evidence="5"/>
<dbReference type="InterPro" id="IPR013448">
    <property type="entry name" value="L-rhamnose_mutarotase"/>
</dbReference>
<sequence>MIRKAFKMKIHDGKLAEYTQRHNPIWDELQSVLIEHGVHNYSIFHDEETNYLFAYAEIESEAKWSAIASTEVCQKWWSHMGELMATNADNSPVSTDLNEVFHLA</sequence>
<dbReference type="Pfam" id="PF05336">
    <property type="entry name" value="rhaM"/>
    <property type="match status" value="1"/>
</dbReference>
<reference evidence="6" key="2">
    <citation type="submission" date="2020-09" db="EMBL/GenBank/DDBJ databases">
        <authorList>
            <person name="Sun Q."/>
            <person name="Kim S."/>
        </authorList>
    </citation>
    <scope>NUCLEOTIDE SEQUENCE</scope>
    <source>
        <strain evidence="6">KCTC 12368</strain>
    </source>
</reference>
<dbReference type="PANTHER" id="PTHR34389:SF2">
    <property type="entry name" value="L-RHAMNOSE MUTAROTASE"/>
    <property type="match status" value="1"/>
</dbReference>
<name>A0A918UPY0_9BACT</name>
<dbReference type="InterPro" id="IPR008000">
    <property type="entry name" value="Rham/fucose_mutarotase"/>
</dbReference>
<dbReference type="HAMAP" id="MF_01663">
    <property type="entry name" value="L_rham_rotase"/>
    <property type="match status" value="1"/>
</dbReference>
<dbReference type="GO" id="GO:0062192">
    <property type="term" value="F:L-rhamnose mutarotase activity"/>
    <property type="evidence" value="ECO:0007669"/>
    <property type="project" value="UniProtKB-UniRule"/>
</dbReference>
<evidence type="ECO:0000313" key="7">
    <source>
        <dbReference type="Proteomes" id="UP000619457"/>
    </source>
</evidence>
<evidence type="ECO:0000256" key="5">
    <source>
        <dbReference type="NCBIfam" id="TIGR02625"/>
    </source>
</evidence>
<proteinExistence type="inferred from homology"/>
<evidence type="ECO:0000256" key="2">
    <source>
        <dbReference type="ARBA" id="ARBA00023235"/>
    </source>
</evidence>
<dbReference type="Proteomes" id="UP000619457">
    <property type="component" value="Unassembled WGS sequence"/>
</dbReference>
<dbReference type="GO" id="GO:0019301">
    <property type="term" value="P:rhamnose catabolic process"/>
    <property type="evidence" value="ECO:0007669"/>
    <property type="project" value="UniProtKB-UniRule"/>
</dbReference>
<dbReference type="GO" id="GO:0005737">
    <property type="term" value="C:cytoplasm"/>
    <property type="evidence" value="ECO:0007669"/>
    <property type="project" value="InterPro"/>
</dbReference>
<dbReference type="Gene3D" id="3.30.70.100">
    <property type="match status" value="1"/>
</dbReference>
<dbReference type="EMBL" id="BMWX01000003">
    <property type="protein sequence ID" value="GGZ25370.1"/>
    <property type="molecule type" value="Genomic_DNA"/>
</dbReference>
<dbReference type="AlphaFoldDB" id="A0A918UPY0"/>
<dbReference type="SUPFAM" id="SSF54909">
    <property type="entry name" value="Dimeric alpha+beta barrel"/>
    <property type="match status" value="1"/>
</dbReference>
<keyword evidence="7" id="KW-1185">Reference proteome</keyword>
<evidence type="ECO:0000256" key="3">
    <source>
        <dbReference type="ARBA" id="ARBA00023277"/>
    </source>
</evidence>
<dbReference type="PANTHER" id="PTHR34389">
    <property type="entry name" value="L-RHAMNOSE MUTAROTASE"/>
    <property type="match status" value="1"/>
</dbReference>
<comment type="caution">
    <text evidence="6">The sequence shown here is derived from an EMBL/GenBank/DDBJ whole genome shotgun (WGS) entry which is preliminary data.</text>
</comment>
<reference evidence="6" key="1">
    <citation type="journal article" date="2014" name="Int. J. Syst. Evol. Microbiol.">
        <title>Complete genome sequence of Corynebacterium casei LMG S-19264T (=DSM 44701T), isolated from a smear-ripened cheese.</title>
        <authorList>
            <consortium name="US DOE Joint Genome Institute (JGI-PGF)"/>
            <person name="Walter F."/>
            <person name="Albersmeier A."/>
            <person name="Kalinowski J."/>
            <person name="Ruckert C."/>
        </authorList>
    </citation>
    <scope>NUCLEOTIDE SEQUENCE</scope>
    <source>
        <strain evidence="6">KCTC 12368</strain>
    </source>
</reference>
<dbReference type="NCBIfam" id="TIGR02625">
    <property type="entry name" value="YiiL_rotase"/>
    <property type="match status" value="1"/>
</dbReference>
<keyword evidence="4" id="KW-0684">Rhamnose metabolism</keyword>
<keyword evidence="1" id="KW-0963">Cytoplasm</keyword>
<dbReference type="RefSeq" id="WP_018473385.1">
    <property type="nucleotide sequence ID" value="NZ_BMWX01000003.1"/>
</dbReference>
<keyword evidence="2" id="KW-0413">Isomerase</keyword>
<protein>
    <recommendedName>
        <fullName evidence="5">L-rhamnose mutarotase</fullName>
        <ecNumber evidence="5">5.1.3.32</ecNumber>
    </recommendedName>
</protein>
<evidence type="ECO:0000313" key="6">
    <source>
        <dbReference type="EMBL" id="GGZ25370.1"/>
    </source>
</evidence>
<dbReference type="InterPro" id="IPR011008">
    <property type="entry name" value="Dimeric_a/b-barrel"/>
</dbReference>
<evidence type="ECO:0000256" key="4">
    <source>
        <dbReference type="ARBA" id="ARBA00023308"/>
    </source>
</evidence>
<organism evidence="6 7">
    <name type="scientific">Echinicola pacifica</name>
    <dbReference type="NCBI Taxonomy" id="346377"/>
    <lineage>
        <taxon>Bacteria</taxon>
        <taxon>Pseudomonadati</taxon>
        <taxon>Bacteroidota</taxon>
        <taxon>Cytophagia</taxon>
        <taxon>Cytophagales</taxon>
        <taxon>Cyclobacteriaceae</taxon>
        <taxon>Echinicola</taxon>
    </lineage>
</organism>